<reference evidence="1" key="1">
    <citation type="journal article" date="2015" name="Nature">
        <title>Complex archaea that bridge the gap between prokaryotes and eukaryotes.</title>
        <authorList>
            <person name="Spang A."/>
            <person name="Saw J.H."/>
            <person name="Jorgensen S.L."/>
            <person name="Zaremba-Niedzwiedzka K."/>
            <person name="Martijn J."/>
            <person name="Lind A.E."/>
            <person name="van Eijk R."/>
            <person name="Schleper C."/>
            <person name="Guy L."/>
            <person name="Ettema T.J."/>
        </authorList>
    </citation>
    <scope>NUCLEOTIDE SEQUENCE</scope>
</reference>
<organism evidence="1">
    <name type="scientific">marine sediment metagenome</name>
    <dbReference type="NCBI Taxonomy" id="412755"/>
    <lineage>
        <taxon>unclassified sequences</taxon>
        <taxon>metagenomes</taxon>
        <taxon>ecological metagenomes</taxon>
    </lineage>
</organism>
<comment type="caution">
    <text evidence="1">The sequence shown here is derived from an EMBL/GenBank/DDBJ whole genome shotgun (WGS) entry which is preliminary data.</text>
</comment>
<dbReference type="EMBL" id="LAZR01050578">
    <property type="protein sequence ID" value="KKK87049.1"/>
    <property type="molecule type" value="Genomic_DNA"/>
</dbReference>
<gene>
    <name evidence="1" type="ORF">LCGC14_2757140</name>
</gene>
<protein>
    <submittedName>
        <fullName evidence="1">Uncharacterized protein</fullName>
    </submittedName>
</protein>
<accession>A0A0F9B8N1</accession>
<sequence length="31" mass="3299">MLSRIIWLQDINPLVAAGAGMEGGAQLTDRT</sequence>
<evidence type="ECO:0000313" key="1">
    <source>
        <dbReference type="EMBL" id="KKK87049.1"/>
    </source>
</evidence>
<dbReference type="AlphaFoldDB" id="A0A0F9B8N1"/>
<proteinExistence type="predicted"/>
<name>A0A0F9B8N1_9ZZZZ</name>
<feature type="non-terminal residue" evidence="1">
    <location>
        <position position="31"/>
    </location>
</feature>